<gene>
    <name evidence="1" type="ORF">GCM10011516_17770</name>
</gene>
<comment type="caution">
    <text evidence="1">The sequence shown here is derived from an EMBL/GenBank/DDBJ whole genome shotgun (WGS) entry which is preliminary data.</text>
</comment>
<organism evidence="1 2">
    <name type="scientific">Sphingobacterium cellulitidis</name>
    <dbReference type="NCBI Taxonomy" id="1768011"/>
    <lineage>
        <taxon>Bacteria</taxon>
        <taxon>Pseudomonadati</taxon>
        <taxon>Bacteroidota</taxon>
        <taxon>Sphingobacteriia</taxon>
        <taxon>Sphingobacteriales</taxon>
        <taxon>Sphingobacteriaceae</taxon>
        <taxon>Sphingobacterium</taxon>
    </lineage>
</organism>
<dbReference type="AlphaFoldDB" id="A0A8H9FYM7"/>
<dbReference type="Proteomes" id="UP000614460">
    <property type="component" value="Unassembled WGS sequence"/>
</dbReference>
<accession>A0A8H9FYM7</accession>
<dbReference type="RefSeq" id="WP_182498552.1">
    <property type="nucleotide sequence ID" value="NZ_BMKM01000003.1"/>
</dbReference>
<evidence type="ECO:0000313" key="1">
    <source>
        <dbReference type="EMBL" id="GGE20601.1"/>
    </source>
</evidence>
<sequence>MQKTDIPSFITNSGIFNDSELEKLSSIEQLPTDQEIDAFKYDSEIQELLNAFIGDESTRITHQLLKAKDYLQRGEVKKAWMLALL</sequence>
<reference evidence="1" key="2">
    <citation type="submission" date="2020-09" db="EMBL/GenBank/DDBJ databases">
        <authorList>
            <person name="Sun Q."/>
            <person name="Zhou Y."/>
        </authorList>
    </citation>
    <scope>NUCLEOTIDE SEQUENCE</scope>
    <source>
        <strain evidence="1">CGMCC 1.15966</strain>
    </source>
</reference>
<proteinExistence type="predicted"/>
<keyword evidence="2" id="KW-1185">Reference proteome</keyword>
<evidence type="ECO:0000313" key="2">
    <source>
        <dbReference type="Proteomes" id="UP000614460"/>
    </source>
</evidence>
<name>A0A8H9FYM7_9SPHI</name>
<reference evidence="1" key="1">
    <citation type="journal article" date="2014" name="Int. J. Syst. Evol. Microbiol.">
        <title>Complete genome sequence of Corynebacterium casei LMG S-19264T (=DSM 44701T), isolated from a smear-ripened cheese.</title>
        <authorList>
            <consortium name="US DOE Joint Genome Institute (JGI-PGF)"/>
            <person name="Walter F."/>
            <person name="Albersmeier A."/>
            <person name="Kalinowski J."/>
            <person name="Ruckert C."/>
        </authorList>
    </citation>
    <scope>NUCLEOTIDE SEQUENCE</scope>
    <source>
        <strain evidence="1">CGMCC 1.15966</strain>
    </source>
</reference>
<protein>
    <submittedName>
        <fullName evidence="1">Uncharacterized protein</fullName>
    </submittedName>
</protein>
<dbReference type="EMBL" id="BMKM01000003">
    <property type="protein sequence ID" value="GGE20601.1"/>
    <property type="molecule type" value="Genomic_DNA"/>
</dbReference>